<keyword evidence="1" id="KW-0472">Membrane</keyword>
<sequence>MPISYNFANAQRLVIKPFDRLGFISLYLFATVISIYAANIVTGQAPFVHLWQQNPMQFIIIAGLIGGTFMGAAQWLILRQYFPDWKWILAVAVGSTLFNTLQFAFDKRFDELLFGTVENLSSSRSNAATELTAMYMALLGATVIAGFLQWYILQAYVASAKWWMIIPLITTLVAIIPLVLSVLAQQYISLPFPILTNIIYLYPAIQAIAFCCLHKKSEQNILQTALACAPDITGYRKSRSLGNKLYARLTQLWATELNLSVGQLSYLVGINATRSHIFFEPMNATSANNVDLTPLPIIASSVDEADQQLEGESFAKFQLLFLPPGIIQIRPWRGIPLVWISIGVCGAIVAIQYCLAWLQVG</sequence>
<keyword evidence="1" id="KW-0812">Transmembrane</keyword>
<keyword evidence="1" id="KW-1133">Transmembrane helix</keyword>
<dbReference type="Proteomes" id="UP000000268">
    <property type="component" value="Chromosome"/>
</dbReference>
<name>B0C0P0_ACAM1</name>
<dbReference type="OrthoDB" id="510168at2"/>
<gene>
    <name evidence="2" type="ordered locus">AM1_0972</name>
</gene>
<feature type="transmembrane region" description="Helical" evidence="1">
    <location>
        <begin position="165"/>
        <end position="188"/>
    </location>
</feature>
<evidence type="ECO:0000256" key="1">
    <source>
        <dbReference type="SAM" id="Phobius"/>
    </source>
</evidence>
<organism evidence="2 3">
    <name type="scientific">Acaryochloris marina (strain MBIC 11017)</name>
    <dbReference type="NCBI Taxonomy" id="329726"/>
    <lineage>
        <taxon>Bacteria</taxon>
        <taxon>Bacillati</taxon>
        <taxon>Cyanobacteriota</taxon>
        <taxon>Cyanophyceae</taxon>
        <taxon>Acaryochloridales</taxon>
        <taxon>Acaryochloridaceae</taxon>
        <taxon>Acaryochloris</taxon>
    </lineage>
</organism>
<feature type="transmembrane region" description="Helical" evidence="1">
    <location>
        <begin position="194"/>
        <end position="213"/>
    </location>
</feature>
<reference evidence="2 3" key="1">
    <citation type="journal article" date="2008" name="Proc. Natl. Acad. Sci. U.S.A.">
        <title>Niche adaptation and genome expansion in the chlorophyll d-producing cyanobacterium Acaryochloris marina.</title>
        <authorList>
            <person name="Swingley W.D."/>
            <person name="Chen M."/>
            <person name="Cheung P.C."/>
            <person name="Conrad A.L."/>
            <person name="Dejesa L.C."/>
            <person name="Hao J."/>
            <person name="Honchak B.M."/>
            <person name="Karbach L.E."/>
            <person name="Kurdoglu A."/>
            <person name="Lahiri S."/>
            <person name="Mastrian S.D."/>
            <person name="Miyashita H."/>
            <person name="Page L."/>
            <person name="Ramakrishna P."/>
            <person name="Satoh S."/>
            <person name="Sattley W.M."/>
            <person name="Shimada Y."/>
            <person name="Taylor H.L."/>
            <person name="Tomo T."/>
            <person name="Tsuchiya T."/>
            <person name="Wang Z.T."/>
            <person name="Raymond J."/>
            <person name="Mimuro M."/>
            <person name="Blankenship R.E."/>
            <person name="Touchman J.W."/>
        </authorList>
    </citation>
    <scope>NUCLEOTIDE SEQUENCE [LARGE SCALE GENOMIC DNA]</scope>
    <source>
        <strain evidence="3">MBIC 11017</strain>
    </source>
</reference>
<dbReference type="EMBL" id="CP000828">
    <property type="protein sequence ID" value="ABW26014.1"/>
    <property type="molecule type" value="Genomic_DNA"/>
</dbReference>
<feature type="transmembrane region" description="Helical" evidence="1">
    <location>
        <begin position="337"/>
        <end position="358"/>
    </location>
</feature>
<dbReference type="RefSeq" id="WP_012161576.1">
    <property type="nucleotide sequence ID" value="NC_009925.1"/>
</dbReference>
<dbReference type="HOGENOM" id="CLU_766419_0_0_3"/>
<feature type="transmembrane region" description="Helical" evidence="1">
    <location>
        <begin position="85"/>
        <end position="105"/>
    </location>
</feature>
<dbReference type="STRING" id="329726.AM1_0972"/>
<evidence type="ECO:0000313" key="3">
    <source>
        <dbReference type="Proteomes" id="UP000000268"/>
    </source>
</evidence>
<feature type="transmembrane region" description="Helical" evidence="1">
    <location>
        <begin position="58"/>
        <end position="78"/>
    </location>
</feature>
<evidence type="ECO:0000313" key="2">
    <source>
        <dbReference type="EMBL" id="ABW26014.1"/>
    </source>
</evidence>
<accession>B0C0P0</accession>
<feature type="transmembrane region" description="Helical" evidence="1">
    <location>
        <begin position="21"/>
        <end position="38"/>
    </location>
</feature>
<proteinExistence type="predicted"/>
<dbReference type="eggNOG" id="ENOG502ZERF">
    <property type="taxonomic scope" value="Bacteria"/>
</dbReference>
<keyword evidence="3" id="KW-1185">Reference proteome</keyword>
<feature type="transmembrane region" description="Helical" evidence="1">
    <location>
        <begin position="133"/>
        <end position="153"/>
    </location>
</feature>
<dbReference type="KEGG" id="amr:AM1_0972"/>
<dbReference type="AlphaFoldDB" id="B0C0P0"/>
<protein>
    <submittedName>
        <fullName evidence="2">Uncharacterized protein</fullName>
    </submittedName>
</protein>